<dbReference type="PANTHER" id="PTHR28093">
    <property type="entry name" value="MORPHOGENESIS-RELATED PROTEIN MSB1"/>
    <property type="match status" value="1"/>
</dbReference>
<evidence type="ECO:0000313" key="4">
    <source>
        <dbReference type="Proteomes" id="UP000191024"/>
    </source>
</evidence>
<gene>
    <name evidence="3" type="ORF">LAMI_0C01662G</name>
</gene>
<feature type="compositionally biased region" description="Polar residues" evidence="1">
    <location>
        <begin position="65"/>
        <end position="81"/>
    </location>
</feature>
<feature type="region of interest" description="Disordered" evidence="1">
    <location>
        <begin position="901"/>
        <end position="929"/>
    </location>
</feature>
<accession>A0A1G4J0C3</accession>
<feature type="compositionally biased region" description="Low complexity" evidence="1">
    <location>
        <begin position="589"/>
        <end position="598"/>
    </location>
</feature>
<feature type="compositionally biased region" description="Polar residues" evidence="1">
    <location>
        <begin position="760"/>
        <end position="775"/>
    </location>
</feature>
<sequence>MFKLLKKRLAGGQEQDSKKSTTAPEYDKRHGTLKSNRSSFRRRAVPSTKDIATGLPPLPKHEYTSGISKTEISRSQQKSQHTLSSELTKNYYIYDLACYKGPVSGASVERDTEFDIFQKPNGITPTSANYVIHSIAEYFKKEVIGASAGEQDNSRSPQSNGMKAATEFFKPNLSHYSRQEIQETKEILRNLFLRDGCSLKGELLDNEIKRQFENSKTKPILALRLLWSHLPQGIIPWESYLKFCRIESKHNFSKMCFQNFLPQVLPNDGYKKCVFDFMGILMSIIAKVDLVVDKNAQMDLIFTAGQVCFVKTPELIDFVDKKAEVAADSLNLTKQYVARGEALHRLFVSYLRCMAEEGEIKDFYLIDTFELETYPPTTYRPMTQKALTLTIPQMWDPQVNRFNELLKCAAKASKRIYSSNHTFSKLENTFLDSFDEEPYRVINNLFSRSSKRYLYRFDKSFDTDYFKKLSKRQMFPALQSTGSNDHDVATWINSCKERGFNDFLSVLDDNCFGEGTLALGLTNKKAPSEQTETFPAVRVSKMDVSEWFISSWKYETFLENVHNTLVIKLTKKIGDCEWLVVTTDERVAKSNQSSNSNKSKTDAKTFTTDEPLPPLVPRKEGKMHTASSSISSTKSRPRPPNLLGDASSSPLLDDNSWARSDCSSIREWARVSSGSPSLTAPVRDKELTNYATGSPSSQRPHSQASSSRSLPPIKKQNTPKHSVDLSSTPENETQTPGQTVEDAVKANDIQKGSELHKNLTEGTSEETTQAISETEGSCKPAEIASSPLNSSEISKDVKELAQVTESASPISQDRTLSERLRQSSSPKCLAEKANLSPLACSGAFRAEKEAVCTPVDKVLPSSPPRMPMKLLNPSEMSLEDTTAVADDTAEDSIEICDAEGDQLSESKRSHPFSAMVQRNESKASQEKKEVRESAQFTLGTTADLLSDLLDNYGTATVEPSDHDSGPTVFEQIKLKMEASNAHESPLLRTSSKDAETVCSKNATWFSCNVTPPTEVRKQEVRSLIPSIAKISRNSDELHAKDDDDDLDTRGVWLQDDSEKDVKEQQSMLHHVVLKTKRSLRNLRDKKTPPAAVAV</sequence>
<evidence type="ECO:0000256" key="1">
    <source>
        <dbReference type="SAM" id="MobiDB-lite"/>
    </source>
</evidence>
<feature type="compositionally biased region" description="Polar residues" evidence="1">
    <location>
        <begin position="804"/>
        <end position="814"/>
    </location>
</feature>
<feature type="region of interest" description="Disordered" evidence="1">
    <location>
        <begin position="669"/>
        <end position="740"/>
    </location>
</feature>
<name>A0A1G4J0C3_9SACH</name>
<feature type="compositionally biased region" description="Basic and acidic residues" evidence="1">
    <location>
        <begin position="15"/>
        <end position="30"/>
    </location>
</feature>
<evidence type="ECO:0000259" key="2">
    <source>
        <dbReference type="Pfam" id="PF08101"/>
    </source>
</evidence>
<dbReference type="OrthoDB" id="3362494at2759"/>
<feature type="region of interest" description="Disordered" evidence="1">
    <location>
        <begin position="587"/>
        <end position="656"/>
    </location>
</feature>
<keyword evidence="4" id="KW-1185">Reference proteome</keyword>
<feature type="domain" description="Meiotically up-regulated protein Msb1/Mug8" evidence="2">
    <location>
        <begin position="173"/>
        <end position="582"/>
    </location>
</feature>
<dbReference type="AlphaFoldDB" id="A0A1G4J0C3"/>
<protein>
    <submittedName>
        <fullName evidence="3">LAMI_0C01662g1_1</fullName>
    </submittedName>
</protein>
<dbReference type="PANTHER" id="PTHR28093:SF1">
    <property type="entry name" value="MORPHOGENESIS-RELATED PROTEIN MSB1"/>
    <property type="match status" value="1"/>
</dbReference>
<feature type="compositionally biased region" description="Low complexity" evidence="1">
    <location>
        <begin position="694"/>
        <end position="712"/>
    </location>
</feature>
<feature type="region of interest" description="Disordered" evidence="1">
    <location>
        <begin position="804"/>
        <end position="825"/>
    </location>
</feature>
<dbReference type="InterPro" id="IPR037508">
    <property type="entry name" value="Msb1/Mug8"/>
</dbReference>
<feature type="region of interest" description="Disordered" evidence="1">
    <location>
        <begin position="1"/>
        <end position="81"/>
    </location>
</feature>
<feature type="compositionally biased region" description="Basic and acidic residues" evidence="1">
    <location>
        <begin position="919"/>
        <end position="929"/>
    </location>
</feature>
<dbReference type="Proteomes" id="UP000191024">
    <property type="component" value="Chromosome C"/>
</dbReference>
<feature type="region of interest" description="Disordered" evidence="1">
    <location>
        <begin position="754"/>
        <end position="790"/>
    </location>
</feature>
<proteinExistence type="predicted"/>
<dbReference type="STRING" id="1230905.A0A1G4J0C3"/>
<evidence type="ECO:0000313" key="3">
    <source>
        <dbReference type="EMBL" id="SCU83004.1"/>
    </source>
</evidence>
<feature type="compositionally biased region" description="Polar residues" evidence="1">
    <location>
        <begin position="715"/>
        <end position="738"/>
    </location>
</feature>
<organism evidence="3 4">
    <name type="scientific">Lachancea mirantina</name>
    <dbReference type="NCBI Taxonomy" id="1230905"/>
    <lineage>
        <taxon>Eukaryota</taxon>
        <taxon>Fungi</taxon>
        <taxon>Dikarya</taxon>
        <taxon>Ascomycota</taxon>
        <taxon>Saccharomycotina</taxon>
        <taxon>Saccharomycetes</taxon>
        <taxon>Saccharomycetales</taxon>
        <taxon>Saccharomycetaceae</taxon>
        <taxon>Lachancea</taxon>
    </lineage>
</organism>
<dbReference type="Pfam" id="PF08101">
    <property type="entry name" value="Msb1-Mug8_dom"/>
    <property type="match status" value="1"/>
</dbReference>
<reference evidence="4" key="1">
    <citation type="submission" date="2016-03" db="EMBL/GenBank/DDBJ databases">
        <authorList>
            <person name="Devillers H."/>
        </authorList>
    </citation>
    <scope>NUCLEOTIDE SEQUENCE [LARGE SCALE GENOMIC DNA]</scope>
</reference>
<dbReference type="EMBL" id="LT598466">
    <property type="protein sequence ID" value="SCU83004.1"/>
    <property type="molecule type" value="Genomic_DNA"/>
</dbReference>
<dbReference type="InterPro" id="IPR012965">
    <property type="entry name" value="Msb1/Mug8_dom"/>
</dbReference>